<evidence type="ECO:0000256" key="2">
    <source>
        <dbReference type="ARBA" id="ARBA00022552"/>
    </source>
</evidence>
<name>A0ABQ0DSX6_9EUKA</name>
<evidence type="ECO:0000313" key="5">
    <source>
        <dbReference type="Proteomes" id="UP001628156"/>
    </source>
</evidence>
<protein>
    <recommendedName>
        <fullName evidence="6">Pre-rRNA-processing protein TSR2 homolog</fullName>
    </recommendedName>
</protein>
<evidence type="ECO:0008006" key="6">
    <source>
        <dbReference type="Google" id="ProtNLM"/>
    </source>
</evidence>
<feature type="region of interest" description="Disordered" evidence="3">
    <location>
        <begin position="135"/>
        <end position="203"/>
    </location>
</feature>
<proteinExistence type="inferred from homology"/>
<dbReference type="Pfam" id="PF10273">
    <property type="entry name" value="WGG"/>
    <property type="match status" value="1"/>
</dbReference>
<dbReference type="Proteomes" id="UP001628156">
    <property type="component" value="Unassembled WGS sequence"/>
</dbReference>
<evidence type="ECO:0000313" key="4">
    <source>
        <dbReference type="EMBL" id="GAB1225887.1"/>
    </source>
</evidence>
<dbReference type="PANTHER" id="PTHR21250">
    <property type="entry name" value="PRE-RRNA-PROCESSING PROTEIN TSR2 HOMOLOG"/>
    <property type="match status" value="1"/>
</dbReference>
<accession>A0ABQ0DSX6</accession>
<comment type="caution">
    <text evidence="4">The sequence shown here is derived from an EMBL/GenBank/DDBJ whole genome shotgun (WGS) entry which is preliminary data.</text>
</comment>
<keyword evidence="5" id="KW-1185">Reference proteome</keyword>
<keyword evidence="2" id="KW-0698">rRNA processing</keyword>
<feature type="compositionally biased region" description="Acidic residues" evidence="3">
    <location>
        <begin position="164"/>
        <end position="187"/>
    </location>
</feature>
<reference evidence="4 5" key="1">
    <citation type="journal article" date="2019" name="PLoS Negl. Trop. Dis.">
        <title>Whole genome sequencing of Entamoeba nuttalli reveals mammalian host-related molecular signatures and a novel octapeptide-repeat surface protein.</title>
        <authorList>
            <person name="Tanaka M."/>
            <person name="Makiuchi T."/>
            <person name="Komiyama T."/>
            <person name="Shiina T."/>
            <person name="Osaki K."/>
            <person name="Tachibana H."/>
        </authorList>
    </citation>
    <scope>NUCLEOTIDE SEQUENCE [LARGE SCALE GENOMIC DNA]</scope>
    <source>
        <strain evidence="4 5">P19-061405</strain>
    </source>
</reference>
<evidence type="ECO:0000256" key="3">
    <source>
        <dbReference type="SAM" id="MobiDB-lite"/>
    </source>
</evidence>
<sequence length="203" mass="23380">MQPWNGRENEFKLFEQSVRGLMDCWSTLRLCVEHQFGGVNSQQKKDSMVQSIISKYRTKGNTINPHSIIDFLYNFFEQKMNTSCEDESIEDVAELISRLCAECIVGDTTLAQNIIEEAKKPLDSAGFQQFLNEDEEYEEDDESDDNKKEVSDDESGEYDPNAGEYDEDSEEDEEEENTDSSDEENNEEASREENESSVKEEEV</sequence>
<dbReference type="InterPro" id="IPR019398">
    <property type="entry name" value="Pre-rRNA_process_TSR2"/>
</dbReference>
<comment type="similarity">
    <text evidence="1">Belongs to the TSR2 family.</text>
</comment>
<dbReference type="EMBL" id="BAAFRS010000265">
    <property type="protein sequence ID" value="GAB1225887.1"/>
    <property type="molecule type" value="Genomic_DNA"/>
</dbReference>
<organism evidence="4 5">
    <name type="scientific">Entamoeba nuttalli</name>
    <dbReference type="NCBI Taxonomy" id="412467"/>
    <lineage>
        <taxon>Eukaryota</taxon>
        <taxon>Amoebozoa</taxon>
        <taxon>Evosea</taxon>
        <taxon>Archamoebae</taxon>
        <taxon>Mastigamoebida</taxon>
        <taxon>Entamoebidae</taxon>
        <taxon>Entamoeba</taxon>
    </lineage>
</organism>
<feature type="compositionally biased region" description="Basic and acidic residues" evidence="3">
    <location>
        <begin position="188"/>
        <end position="203"/>
    </location>
</feature>
<evidence type="ECO:0000256" key="1">
    <source>
        <dbReference type="ARBA" id="ARBA00006524"/>
    </source>
</evidence>
<gene>
    <name evidence="4" type="ORF">ENUP19_0265G0031</name>
</gene>
<feature type="compositionally biased region" description="Acidic residues" evidence="3">
    <location>
        <begin position="135"/>
        <end position="144"/>
    </location>
</feature>